<evidence type="ECO:0000313" key="3">
    <source>
        <dbReference type="WBParaSite" id="OFLC_0000895701-mRNA-1"/>
    </source>
</evidence>
<dbReference type="WBParaSite" id="OFLC_0000895701-mRNA-1">
    <property type="protein sequence ID" value="OFLC_0000895701-mRNA-1"/>
    <property type="gene ID" value="OFLC_0000895701"/>
</dbReference>
<dbReference type="AlphaFoldDB" id="A0A183HN96"/>
<organism evidence="3">
    <name type="scientific">Onchocerca flexuosa</name>
    <dbReference type="NCBI Taxonomy" id="387005"/>
    <lineage>
        <taxon>Eukaryota</taxon>
        <taxon>Metazoa</taxon>
        <taxon>Ecdysozoa</taxon>
        <taxon>Nematoda</taxon>
        <taxon>Chromadorea</taxon>
        <taxon>Rhabditida</taxon>
        <taxon>Spirurina</taxon>
        <taxon>Spiruromorpha</taxon>
        <taxon>Filarioidea</taxon>
        <taxon>Onchocercidae</taxon>
        <taxon>Onchocerca</taxon>
    </lineage>
</organism>
<protein>
    <submittedName>
        <fullName evidence="1 3">Uncharacterized protein</fullName>
    </submittedName>
</protein>
<name>A0A183HN96_9BILA</name>
<reference evidence="3" key="1">
    <citation type="submission" date="2016-06" db="UniProtKB">
        <authorList>
            <consortium name="WormBaseParasite"/>
        </authorList>
    </citation>
    <scope>IDENTIFICATION</scope>
</reference>
<dbReference type="EMBL" id="UZAJ01010547">
    <property type="protein sequence ID" value="VDO58164.1"/>
    <property type="molecule type" value="Genomic_DNA"/>
</dbReference>
<keyword evidence="2" id="KW-1185">Reference proteome</keyword>
<sequence length="43" mass="5216">MTKRWIAEIQIEHMNESDTSQPHRIYIFPLRKYLARNISITTL</sequence>
<reference evidence="1 2" key="2">
    <citation type="submission" date="2018-11" db="EMBL/GenBank/DDBJ databases">
        <authorList>
            <consortium name="Pathogen Informatics"/>
        </authorList>
    </citation>
    <scope>NUCLEOTIDE SEQUENCE [LARGE SCALE GENOMIC DNA]</scope>
</reference>
<gene>
    <name evidence="1" type="ORF">OFLC_LOCUS8956</name>
</gene>
<accession>A0A183HN96</accession>
<evidence type="ECO:0000313" key="2">
    <source>
        <dbReference type="Proteomes" id="UP000267606"/>
    </source>
</evidence>
<proteinExistence type="predicted"/>
<dbReference type="Proteomes" id="UP000267606">
    <property type="component" value="Unassembled WGS sequence"/>
</dbReference>
<dbReference type="STRING" id="387005.A0A183HN96"/>
<evidence type="ECO:0000313" key="1">
    <source>
        <dbReference type="EMBL" id="VDO58164.1"/>
    </source>
</evidence>